<dbReference type="Proteomes" id="UP000298652">
    <property type="component" value="Chromosome 4"/>
</dbReference>
<dbReference type="Gramene" id="TKW21344">
    <property type="protein sequence ID" value="TKW21344"/>
    <property type="gene ID" value="SEVIR_4G165000v2"/>
</dbReference>
<gene>
    <name evidence="1" type="ORF">SEVIR_4G165000v2</name>
</gene>
<protein>
    <submittedName>
        <fullName evidence="1">Uncharacterized protein</fullName>
    </submittedName>
</protein>
<evidence type="ECO:0000313" key="2">
    <source>
        <dbReference type="Proteomes" id="UP000298652"/>
    </source>
</evidence>
<proteinExistence type="predicted"/>
<reference evidence="1" key="1">
    <citation type="submission" date="2019-03" db="EMBL/GenBank/DDBJ databases">
        <title>WGS assembly of Setaria viridis.</title>
        <authorList>
            <person name="Huang P."/>
            <person name="Jenkins J."/>
            <person name="Grimwood J."/>
            <person name="Barry K."/>
            <person name="Healey A."/>
            <person name="Mamidi S."/>
            <person name="Sreedasyam A."/>
            <person name="Shu S."/>
            <person name="Feldman M."/>
            <person name="Wu J."/>
            <person name="Yu Y."/>
            <person name="Chen C."/>
            <person name="Johnson J."/>
            <person name="Rokhsar D."/>
            <person name="Baxter I."/>
            <person name="Schmutz J."/>
            <person name="Brutnell T."/>
            <person name="Kellogg E."/>
        </authorList>
    </citation>
    <scope>NUCLEOTIDE SEQUENCE [LARGE SCALE GENOMIC DNA]</scope>
</reference>
<accession>A0A4U6V0U4</accession>
<name>A0A4U6V0U4_SETVI</name>
<keyword evidence="2" id="KW-1185">Reference proteome</keyword>
<organism evidence="1 2">
    <name type="scientific">Setaria viridis</name>
    <name type="common">Green bristlegrass</name>
    <name type="synonym">Setaria italica subsp. viridis</name>
    <dbReference type="NCBI Taxonomy" id="4556"/>
    <lineage>
        <taxon>Eukaryota</taxon>
        <taxon>Viridiplantae</taxon>
        <taxon>Streptophyta</taxon>
        <taxon>Embryophyta</taxon>
        <taxon>Tracheophyta</taxon>
        <taxon>Spermatophyta</taxon>
        <taxon>Magnoliopsida</taxon>
        <taxon>Liliopsida</taxon>
        <taxon>Poales</taxon>
        <taxon>Poaceae</taxon>
        <taxon>PACMAD clade</taxon>
        <taxon>Panicoideae</taxon>
        <taxon>Panicodae</taxon>
        <taxon>Paniceae</taxon>
        <taxon>Cenchrinae</taxon>
        <taxon>Setaria</taxon>
    </lineage>
</organism>
<evidence type="ECO:0000313" key="1">
    <source>
        <dbReference type="EMBL" id="TKW21344.1"/>
    </source>
</evidence>
<dbReference type="EMBL" id="CM016555">
    <property type="protein sequence ID" value="TKW21344.1"/>
    <property type="molecule type" value="Genomic_DNA"/>
</dbReference>
<sequence length="52" mass="5749">MIFYICVKLLLNHLPHSSAHLVMDAVSYWHENGSSHGALKLPLCVEGSSLTK</sequence>
<dbReference type="AlphaFoldDB" id="A0A4U6V0U4"/>